<gene>
    <name evidence="1" type="ORF">C8F04DRAFT_1113530</name>
</gene>
<comment type="caution">
    <text evidence="1">The sequence shown here is derived from an EMBL/GenBank/DDBJ whole genome shotgun (WGS) entry which is preliminary data.</text>
</comment>
<reference evidence="1" key="1">
    <citation type="submission" date="2023-03" db="EMBL/GenBank/DDBJ databases">
        <title>Massive genome expansion in bonnet fungi (Mycena s.s.) driven by repeated elements and novel gene families across ecological guilds.</title>
        <authorList>
            <consortium name="Lawrence Berkeley National Laboratory"/>
            <person name="Harder C.B."/>
            <person name="Miyauchi S."/>
            <person name="Viragh M."/>
            <person name="Kuo A."/>
            <person name="Thoen E."/>
            <person name="Andreopoulos B."/>
            <person name="Lu D."/>
            <person name="Skrede I."/>
            <person name="Drula E."/>
            <person name="Henrissat B."/>
            <person name="Morin E."/>
            <person name="Kohler A."/>
            <person name="Barry K."/>
            <person name="LaButti K."/>
            <person name="Morin E."/>
            <person name="Salamov A."/>
            <person name="Lipzen A."/>
            <person name="Mereny Z."/>
            <person name="Hegedus B."/>
            <person name="Baldrian P."/>
            <person name="Stursova M."/>
            <person name="Weitz H."/>
            <person name="Taylor A."/>
            <person name="Grigoriev I.V."/>
            <person name="Nagy L.G."/>
            <person name="Martin F."/>
            <person name="Kauserud H."/>
        </authorList>
    </citation>
    <scope>NUCLEOTIDE SEQUENCE</scope>
    <source>
        <strain evidence="1">CBHHK200</strain>
    </source>
</reference>
<keyword evidence="2" id="KW-1185">Reference proteome</keyword>
<accession>A0AAD6WZL7</accession>
<evidence type="ECO:0008006" key="3">
    <source>
        <dbReference type="Google" id="ProtNLM"/>
    </source>
</evidence>
<proteinExistence type="predicted"/>
<dbReference type="EMBL" id="JARJCM010000091">
    <property type="protein sequence ID" value="KAJ7030410.1"/>
    <property type="molecule type" value="Genomic_DNA"/>
</dbReference>
<protein>
    <recommendedName>
        <fullName evidence="3">F-box domain-containing protein</fullName>
    </recommendedName>
</protein>
<evidence type="ECO:0000313" key="2">
    <source>
        <dbReference type="Proteomes" id="UP001218188"/>
    </source>
</evidence>
<sequence length="475" mass="53243">MPEVPTEILLHVASFIPKDELHEFIGVNLCFYNLALDSRYNTIRIESVDVQTDKLLQRLRDPVVASHARRLVVRPMLNLHKPESLVNPSIWERIGTYVGGQTPPLSIESMIDTLILVFPGLTNLTRFEVESWDMSPNYNLEPFFRSAWASFGRQLETISMAGRPETFRQFVASDPQPVSCTALSLQFTHELDPMAATAVVGILVDSVAAFINSLAPHLRALKIWSWSALDLSALFNNLGHFPHLHDFHLRAPFNKALTDPTGLTRLLETNSSTLDTIELRLNPTGIAVDPNSEYLLGQWFLSHRANDSVFAGLKLLRMYPTTLSTGFDALIMYIERSANTLTTLAVKDRYLNLDEVNALITPVSHRGADEGLQALRLNVRVWNVELFDLLALKLPGLKSLSLYVGGSHPHRTATELFFAEMQTHSFASWKLRDIGVWQGGSEVPSSTMRLLAKCLPAVRTFWGNGHMLGEEKIYA</sequence>
<dbReference type="AlphaFoldDB" id="A0AAD6WZL7"/>
<dbReference type="Proteomes" id="UP001218188">
    <property type="component" value="Unassembled WGS sequence"/>
</dbReference>
<evidence type="ECO:0000313" key="1">
    <source>
        <dbReference type="EMBL" id="KAJ7030410.1"/>
    </source>
</evidence>
<name>A0AAD6WZL7_9AGAR</name>
<organism evidence="1 2">
    <name type="scientific">Mycena alexandri</name>
    <dbReference type="NCBI Taxonomy" id="1745969"/>
    <lineage>
        <taxon>Eukaryota</taxon>
        <taxon>Fungi</taxon>
        <taxon>Dikarya</taxon>
        <taxon>Basidiomycota</taxon>
        <taxon>Agaricomycotina</taxon>
        <taxon>Agaricomycetes</taxon>
        <taxon>Agaricomycetidae</taxon>
        <taxon>Agaricales</taxon>
        <taxon>Marasmiineae</taxon>
        <taxon>Mycenaceae</taxon>
        <taxon>Mycena</taxon>
    </lineage>
</organism>